<feature type="non-terminal residue" evidence="2">
    <location>
        <position position="1"/>
    </location>
</feature>
<evidence type="ECO:0000256" key="1">
    <source>
        <dbReference type="SAM" id="MobiDB-lite"/>
    </source>
</evidence>
<comment type="caution">
    <text evidence="2">The sequence shown here is derived from an EMBL/GenBank/DDBJ whole genome shotgun (WGS) entry which is preliminary data.</text>
</comment>
<evidence type="ECO:0000313" key="2">
    <source>
        <dbReference type="EMBL" id="RHH27478.1"/>
    </source>
</evidence>
<evidence type="ECO:0000313" key="3">
    <source>
        <dbReference type="Proteomes" id="UP000283766"/>
    </source>
</evidence>
<sequence>KSTLGEAENKEKGSTESKTSHTVLQAKPYSYLPATSDRGERVSNGLPGQTVKGRDCNTEEGGCFGNAEAPDDDHCNPAHVWNFSFPVYP</sequence>
<name>A0A414W8Q8_BACUN</name>
<organism evidence="2 3">
    <name type="scientific">Bacteroides uniformis</name>
    <dbReference type="NCBI Taxonomy" id="820"/>
    <lineage>
        <taxon>Bacteria</taxon>
        <taxon>Pseudomonadati</taxon>
        <taxon>Bacteroidota</taxon>
        <taxon>Bacteroidia</taxon>
        <taxon>Bacteroidales</taxon>
        <taxon>Bacteroidaceae</taxon>
        <taxon>Bacteroides</taxon>
    </lineage>
</organism>
<proteinExistence type="predicted"/>
<dbReference type="AlphaFoldDB" id="A0A414W8Q8"/>
<accession>A0A414W8Q8</accession>
<protein>
    <submittedName>
        <fullName evidence="2">Uncharacterized protein</fullName>
    </submittedName>
</protein>
<dbReference type="Proteomes" id="UP000283766">
    <property type="component" value="Unassembled WGS sequence"/>
</dbReference>
<dbReference type="EMBL" id="QRJL01000012">
    <property type="protein sequence ID" value="RHH27478.1"/>
    <property type="molecule type" value="Genomic_DNA"/>
</dbReference>
<feature type="compositionally biased region" description="Basic and acidic residues" evidence="1">
    <location>
        <begin position="7"/>
        <end position="19"/>
    </location>
</feature>
<gene>
    <name evidence="2" type="ORF">DW216_16415</name>
</gene>
<feature type="region of interest" description="Disordered" evidence="1">
    <location>
        <begin position="1"/>
        <end position="53"/>
    </location>
</feature>
<reference evidence="2 3" key="1">
    <citation type="submission" date="2018-08" db="EMBL/GenBank/DDBJ databases">
        <title>A genome reference for cultivated species of the human gut microbiota.</title>
        <authorList>
            <person name="Zou Y."/>
            <person name="Xue W."/>
            <person name="Luo G."/>
        </authorList>
    </citation>
    <scope>NUCLEOTIDE SEQUENCE [LARGE SCALE GENOMIC DNA]</scope>
    <source>
        <strain evidence="2 3">AM18-14LB</strain>
    </source>
</reference>